<dbReference type="AlphaFoldDB" id="A0A3Q9V2Y2"/>
<proteinExistence type="predicted"/>
<dbReference type="Proteomes" id="UP000256585">
    <property type="component" value="Chromosome"/>
</dbReference>
<sequence length="128" mass="15178">MIKTNYKNWKDFEEKAIKLVRVSPISKMATWQISVEGIKDIKSFYKIVLDKKYSFIRTARAAKVRDEFFTFKTIQKESLSNYDIFEIDLLGEKGLKEKFDEFLSNNTLEEQIDKNNEVLNTNDDTKEF</sequence>
<gene>
    <name evidence="1" type="ORF">DMC14_001105</name>
</gene>
<dbReference type="KEGG" id="mphc:DMC14_001105"/>
<dbReference type="EMBL" id="CP033058">
    <property type="protein sequence ID" value="AZZ65390.1"/>
    <property type="molecule type" value="Genomic_DNA"/>
</dbReference>
<keyword evidence="2" id="KW-1185">Reference proteome</keyword>
<accession>A0A3Q9V2Y2</accession>
<evidence type="ECO:0000313" key="1">
    <source>
        <dbReference type="EMBL" id="AZZ65390.1"/>
    </source>
</evidence>
<organism evidence="1 2">
    <name type="scientific">Metamycoplasma phocicerebrale</name>
    <dbReference type="NCBI Taxonomy" id="142649"/>
    <lineage>
        <taxon>Bacteria</taxon>
        <taxon>Bacillati</taxon>
        <taxon>Mycoplasmatota</taxon>
        <taxon>Mycoplasmoidales</taxon>
        <taxon>Metamycoplasmataceae</taxon>
        <taxon>Metamycoplasma</taxon>
    </lineage>
</organism>
<dbReference type="RefSeq" id="WP_116171776.1">
    <property type="nucleotide sequence ID" value="NZ_CP033058.2"/>
</dbReference>
<evidence type="ECO:0000313" key="2">
    <source>
        <dbReference type="Proteomes" id="UP000256585"/>
    </source>
</evidence>
<protein>
    <submittedName>
        <fullName evidence="1">Uncharacterized protein</fullName>
    </submittedName>
</protein>
<name>A0A3Q9V2Y2_9BACT</name>
<reference evidence="1" key="1">
    <citation type="submission" date="2019-03" db="EMBL/GenBank/DDBJ databases">
        <title>Draft Sequence and Annotation of the Mycoplasma phocicerebrale Strain 1049T Genome.</title>
        <authorList>
            <person name="Frasca S.Jr."/>
            <person name="Kutish G.F."/>
            <person name="Castellanos Gell J."/>
            <person name="Michaels D.L."/>
            <person name="Brown D.R."/>
        </authorList>
    </citation>
    <scope>NUCLEOTIDE SEQUENCE</scope>
    <source>
        <strain evidence="1">1049</strain>
    </source>
</reference>